<dbReference type="InterPro" id="IPR003661">
    <property type="entry name" value="HisK_dim/P_dom"/>
</dbReference>
<dbReference type="InterPro" id="IPR011990">
    <property type="entry name" value="TPR-like_helical_dom_sf"/>
</dbReference>
<feature type="repeat" description="TPR" evidence="8">
    <location>
        <begin position="179"/>
        <end position="212"/>
    </location>
</feature>
<keyword evidence="8" id="KW-0802">TPR repeat</keyword>
<keyword evidence="4" id="KW-0808">Transferase</keyword>
<feature type="domain" description="Histidine kinase" evidence="11">
    <location>
        <begin position="437"/>
        <end position="658"/>
    </location>
</feature>
<dbReference type="PRINTS" id="PR00344">
    <property type="entry name" value="BCTRLSENSOR"/>
</dbReference>
<dbReference type="InterPro" id="IPR005467">
    <property type="entry name" value="His_kinase_dom"/>
</dbReference>
<comment type="catalytic activity">
    <reaction evidence="1">
        <text>ATP + protein L-histidine = ADP + protein N-phospho-L-histidine.</text>
        <dbReference type="EC" id="2.7.13.3"/>
    </reaction>
</comment>
<dbReference type="eggNOG" id="COG2205">
    <property type="taxonomic scope" value="Bacteria"/>
</dbReference>
<dbReference type="Proteomes" id="UP000056090">
    <property type="component" value="Chromosome"/>
</dbReference>
<keyword evidence="6" id="KW-0902">Two-component regulatory system</keyword>
<dbReference type="InterPro" id="IPR004358">
    <property type="entry name" value="Sig_transdc_His_kin-like_C"/>
</dbReference>
<dbReference type="Pfam" id="PF02518">
    <property type="entry name" value="HATPase_c"/>
    <property type="match status" value="1"/>
</dbReference>
<feature type="transmembrane region" description="Helical" evidence="10">
    <location>
        <begin position="388"/>
        <end position="407"/>
    </location>
</feature>
<evidence type="ECO:0000313" key="14">
    <source>
        <dbReference type="Proteomes" id="UP000056090"/>
    </source>
</evidence>
<protein>
    <recommendedName>
        <fullName evidence="2">histidine kinase</fullName>
        <ecNumber evidence="2">2.7.13.3</ecNumber>
    </recommendedName>
</protein>
<dbReference type="SMART" id="SM00388">
    <property type="entry name" value="HisKA"/>
    <property type="match status" value="1"/>
</dbReference>
<dbReference type="Pfam" id="PF13181">
    <property type="entry name" value="TPR_8"/>
    <property type="match status" value="1"/>
</dbReference>
<dbReference type="PANTHER" id="PTHR43047:SF72">
    <property type="entry name" value="OSMOSENSING HISTIDINE PROTEIN KINASE SLN1"/>
    <property type="match status" value="1"/>
</dbReference>
<dbReference type="InterPro" id="IPR011006">
    <property type="entry name" value="CheY-like_superfamily"/>
</dbReference>
<evidence type="ECO:0000256" key="8">
    <source>
        <dbReference type="PROSITE-ProRule" id="PRU00339"/>
    </source>
</evidence>
<dbReference type="CDD" id="cd17546">
    <property type="entry name" value="REC_hyHK_CKI1_RcsC-like"/>
    <property type="match status" value="1"/>
</dbReference>
<dbReference type="InterPro" id="IPR036097">
    <property type="entry name" value="HisK_dim/P_sf"/>
</dbReference>
<evidence type="ECO:0000256" key="1">
    <source>
        <dbReference type="ARBA" id="ARBA00000085"/>
    </source>
</evidence>
<dbReference type="PROSITE" id="PS50109">
    <property type="entry name" value="HIS_KIN"/>
    <property type="match status" value="1"/>
</dbReference>
<evidence type="ECO:0000256" key="10">
    <source>
        <dbReference type="SAM" id="Phobius"/>
    </source>
</evidence>
<dbReference type="Gene3D" id="1.10.287.130">
    <property type="match status" value="1"/>
</dbReference>
<feature type="modified residue" description="4-aspartylphosphate" evidence="7">
    <location>
        <position position="729"/>
    </location>
</feature>
<keyword evidence="3 7" id="KW-0597">Phosphoprotein</keyword>
<keyword evidence="10" id="KW-0472">Membrane</keyword>
<evidence type="ECO:0000256" key="3">
    <source>
        <dbReference type="ARBA" id="ARBA00022553"/>
    </source>
</evidence>
<evidence type="ECO:0000313" key="13">
    <source>
        <dbReference type="EMBL" id="AIF98431.1"/>
    </source>
</evidence>
<dbReference type="InterPro" id="IPR019734">
    <property type="entry name" value="TPR_rpt"/>
</dbReference>
<dbReference type="KEGG" id="aal:EP13_06850"/>
<keyword evidence="14" id="KW-1185">Reference proteome</keyword>
<evidence type="ECO:0000256" key="5">
    <source>
        <dbReference type="ARBA" id="ARBA00022777"/>
    </source>
</evidence>
<dbReference type="InterPro" id="IPR001789">
    <property type="entry name" value="Sig_transdc_resp-reg_receiver"/>
</dbReference>
<dbReference type="SMART" id="SM00448">
    <property type="entry name" value="REC"/>
    <property type="match status" value="1"/>
</dbReference>
<dbReference type="GO" id="GO:0005886">
    <property type="term" value="C:plasma membrane"/>
    <property type="evidence" value="ECO:0007669"/>
    <property type="project" value="TreeGrafter"/>
</dbReference>
<evidence type="ECO:0000256" key="7">
    <source>
        <dbReference type="PROSITE-ProRule" id="PRU00169"/>
    </source>
</evidence>
<dbReference type="SUPFAM" id="SSF48452">
    <property type="entry name" value="TPR-like"/>
    <property type="match status" value="1"/>
</dbReference>
<gene>
    <name evidence="13" type="ORF">EP13_06850</name>
</gene>
<dbReference type="Pfam" id="PF00512">
    <property type="entry name" value="HisKA"/>
    <property type="match status" value="1"/>
</dbReference>
<evidence type="ECO:0000256" key="2">
    <source>
        <dbReference type="ARBA" id="ARBA00012438"/>
    </source>
</evidence>
<keyword evidence="10" id="KW-1133">Transmembrane helix</keyword>
<dbReference type="InterPro" id="IPR003594">
    <property type="entry name" value="HATPase_dom"/>
</dbReference>
<dbReference type="Pfam" id="PF00072">
    <property type="entry name" value="Response_reg"/>
    <property type="match status" value="1"/>
</dbReference>
<dbReference type="EC" id="2.7.13.3" evidence="2"/>
<dbReference type="PROSITE" id="PS50110">
    <property type="entry name" value="RESPONSE_REGULATORY"/>
    <property type="match status" value="1"/>
</dbReference>
<reference evidence="13 14" key="1">
    <citation type="submission" date="2014-06" db="EMBL/GenBank/DDBJ databases">
        <title>Genomes of Alteromonas australica, a world apart.</title>
        <authorList>
            <person name="Gonzaga A."/>
            <person name="Lopez-Perez M."/>
            <person name="Rodriguez-Valera F."/>
        </authorList>
    </citation>
    <scope>NUCLEOTIDE SEQUENCE [LARGE SCALE GENOMIC DNA]</scope>
    <source>
        <strain evidence="13 14">H 17</strain>
    </source>
</reference>
<evidence type="ECO:0000256" key="9">
    <source>
        <dbReference type="SAM" id="Coils"/>
    </source>
</evidence>
<dbReference type="PROSITE" id="PS50005">
    <property type="entry name" value="TPR"/>
    <property type="match status" value="1"/>
</dbReference>
<dbReference type="PANTHER" id="PTHR43047">
    <property type="entry name" value="TWO-COMPONENT HISTIDINE PROTEIN KINASE"/>
    <property type="match status" value="1"/>
</dbReference>
<dbReference type="Gene3D" id="1.25.40.10">
    <property type="entry name" value="Tetratricopeptide repeat domain"/>
    <property type="match status" value="1"/>
</dbReference>
<name>A0A075NXY0_9ALTE</name>
<dbReference type="Gene3D" id="3.40.50.2300">
    <property type="match status" value="1"/>
</dbReference>
<evidence type="ECO:0000256" key="4">
    <source>
        <dbReference type="ARBA" id="ARBA00022679"/>
    </source>
</evidence>
<keyword evidence="10" id="KW-0812">Transmembrane</keyword>
<evidence type="ECO:0000259" key="12">
    <source>
        <dbReference type="PROSITE" id="PS50110"/>
    </source>
</evidence>
<dbReference type="EMBL" id="CP008849">
    <property type="protein sequence ID" value="AIF98431.1"/>
    <property type="molecule type" value="Genomic_DNA"/>
</dbReference>
<sequence length="796" mass="90073">MPIGEITETLEAKLNASDYSLEEKRHLGALYTALKLRLHHTPSKPIYDLLSSLADNSPSGMKIKLGLARIDGINAKYDSAYTYFGELINADFNDKETKAYALAYLILTYNEAQVFASSAELLNTLEELSRELASPKLTALYYYMLADYNHSIQSYDIAYNYYKKSLALAQEHHFWVLISDNLYVIGILFRNQGQYEKAISYFEKTIENDKNIDMSYSEYLALYGMASTYFRTDDIDKALAMADKVTSHPLTASFYDSEIYRLKAKALLKVDRLKEAREALDMSRAMYNDYRTDEKTTWRADLEKLAAEITAKEGDFQTAYYEYIQFHNDYVEAKKYEELELLESADLINQIAQQKERALQLEAQNQAYLSMLEAKEAAQQTQKLYTRWLIVFVVLTLLTLATILVLFKKAKQSNALTALAKEKAELHNRLKTEFISNISHEIRTPLNAIIGFGQVLTEKLQDKDTKKLTNQIVNSSEMLLQLINDLLDFSKIEAGKLALDYGPYNLRHSLKKLADIFHAQAANKGLAIVFNIDKALPKQLIYDELRVKQVLANLISNAIKFSTQGHIEIGVHVIRLTEQDCTLEIWVKDQGIGISETQKENLFQPFIQAESSTARKYGGSGLGLNISNKLLQLMNSQIAVESDIGKGSRFSFTLTLLTANQHTPLPVDKPAPVLEFSKTHVLLAEDNDINVEVIQAMLAATNLQITRVKDGNQAIHAFADKGFDIILMDIQMPEMDGYEATRVLRQQMGVTHPIVALTANAMQQDIDACFSAGMDAHISKPIQKENLMTVLQRFLQ</sequence>
<feature type="coiled-coil region" evidence="9">
    <location>
        <begin position="344"/>
        <end position="371"/>
    </location>
</feature>
<dbReference type="InterPro" id="IPR036890">
    <property type="entry name" value="HATPase_C_sf"/>
</dbReference>
<dbReference type="CDD" id="cd00082">
    <property type="entry name" value="HisKA"/>
    <property type="match status" value="1"/>
</dbReference>
<dbReference type="SUPFAM" id="SSF47384">
    <property type="entry name" value="Homodimeric domain of signal transducing histidine kinase"/>
    <property type="match status" value="1"/>
</dbReference>
<dbReference type="SMART" id="SM00028">
    <property type="entry name" value="TPR"/>
    <property type="match status" value="4"/>
</dbReference>
<evidence type="ECO:0000259" key="11">
    <source>
        <dbReference type="PROSITE" id="PS50109"/>
    </source>
</evidence>
<dbReference type="SUPFAM" id="SSF52172">
    <property type="entry name" value="CheY-like"/>
    <property type="match status" value="1"/>
</dbReference>
<dbReference type="SMART" id="SM00387">
    <property type="entry name" value="HATPase_c"/>
    <property type="match status" value="1"/>
</dbReference>
<dbReference type="GO" id="GO:0000155">
    <property type="term" value="F:phosphorelay sensor kinase activity"/>
    <property type="evidence" value="ECO:0007669"/>
    <property type="project" value="InterPro"/>
</dbReference>
<accession>A0A075NXY0</accession>
<organism evidence="13 14">
    <name type="scientific">Alteromonas australica</name>
    <dbReference type="NCBI Taxonomy" id="589873"/>
    <lineage>
        <taxon>Bacteria</taxon>
        <taxon>Pseudomonadati</taxon>
        <taxon>Pseudomonadota</taxon>
        <taxon>Gammaproteobacteria</taxon>
        <taxon>Alteromonadales</taxon>
        <taxon>Alteromonadaceae</taxon>
        <taxon>Alteromonas/Salinimonas group</taxon>
        <taxon>Alteromonas</taxon>
    </lineage>
</organism>
<proteinExistence type="predicted"/>
<feature type="domain" description="Response regulatory" evidence="12">
    <location>
        <begin position="680"/>
        <end position="795"/>
    </location>
</feature>
<evidence type="ECO:0000256" key="6">
    <source>
        <dbReference type="ARBA" id="ARBA00023012"/>
    </source>
</evidence>
<keyword evidence="5 13" id="KW-0418">Kinase</keyword>
<dbReference type="FunFam" id="3.30.565.10:FF:000010">
    <property type="entry name" value="Sensor histidine kinase RcsC"/>
    <property type="match status" value="1"/>
</dbReference>
<keyword evidence="9" id="KW-0175">Coiled coil</keyword>
<dbReference type="GO" id="GO:0009927">
    <property type="term" value="F:histidine phosphotransfer kinase activity"/>
    <property type="evidence" value="ECO:0007669"/>
    <property type="project" value="TreeGrafter"/>
</dbReference>
<dbReference type="CDD" id="cd16922">
    <property type="entry name" value="HATPase_EvgS-ArcB-TorS-like"/>
    <property type="match status" value="1"/>
</dbReference>
<dbReference type="SUPFAM" id="SSF55874">
    <property type="entry name" value="ATPase domain of HSP90 chaperone/DNA topoisomerase II/histidine kinase"/>
    <property type="match status" value="1"/>
</dbReference>
<dbReference type="AlphaFoldDB" id="A0A075NXY0"/>
<dbReference type="eggNOG" id="COG0457">
    <property type="taxonomic scope" value="Bacteria"/>
</dbReference>
<dbReference type="Gene3D" id="3.30.565.10">
    <property type="entry name" value="Histidine kinase-like ATPase, C-terminal domain"/>
    <property type="match status" value="1"/>
</dbReference>
<dbReference type="eggNOG" id="COG0784">
    <property type="taxonomic scope" value="Bacteria"/>
</dbReference>